<comment type="caution">
    <text evidence="2">The sequence shown here is derived from an EMBL/GenBank/DDBJ whole genome shotgun (WGS) entry which is preliminary data.</text>
</comment>
<gene>
    <name evidence="2" type="ORF">EDD69_1128</name>
</gene>
<sequence length="31" mass="3796">MDNRQKDVDKYIEEQELKEKDENNLNDTEVI</sequence>
<proteinExistence type="predicted"/>
<name>A0A4R1QC45_9BACL</name>
<protein>
    <submittedName>
        <fullName evidence="2">Uncharacterized protein</fullName>
    </submittedName>
</protein>
<evidence type="ECO:0000256" key="1">
    <source>
        <dbReference type="SAM" id="MobiDB-lite"/>
    </source>
</evidence>
<dbReference type="AlphaFoldDB" id="A0A4R1QC45"/>
<feature type="region of interest" description="Disordered" evidence="1">
    <location>
        <begin position="1"/>
        <end position="31"/>
    </location>
</feature>
<dbReference type="Proteomes" id="UP000295658">
    <property type="component" value="Unassembled WGS sequence"/>
</dbReference>
<evidence type="ECO:0000313" key="3">
    <source>
        <dbReference type="Proteomes" id="UP000295658"/>
    </source>
</evidence>
<keyword evidence="3" id="KW-1185">Reference proteome</keyword>
<reference evidence="2 3" key="1">
    <citation type="submission" date="2019-03" db="EMBL/GenBank/DDBJ databases">
        <title>Genomic Encyclopedia of Type Strains, Phase IV (KMG-IV): sequencing the most valuable type-strain genomes for metagenomic binning, comparative biology and taxonomic classification.</title>
        <authorList>
            <person name="Goeker M."/>
        </authorList>
    </citation>
    <scope>NUCLEOTIDE SEQUENCE [LARGE SCALE GENOMIC DNA]</scope>
    <source>
        <strain evidence="2 3">DSM 24979</strain>
    </source>
</reference>
<feature type="compositionally biased region" description="Basic and acidic residues" evidence="1">
    <location>
        <begin position="1"/>
        <end position="23"/>
    </location>
</feature>
<accession>A0A4R1QC45</accession>
<evidence type="ECO:0000313" key="2">
    <source>
        <dbReference type="EMBL" id="TCL47298.1"/>
    </source>
</evidence>
<organism evidence="2 3">
    <name type="scientific">Thermolongibacillus altinsuensis</name>
    <dbReference type="NCBI Taxonomy" id="575256"/>
    <lineage>
        <taxon>Bacteria</taxon>
        <taxon>Bacillati</taxon>
        <taxon>Bacillota</taxon>
        <taxon>Bacilli</taxon>
        <taxon>Bacillales</taxon>
        <taxon>Anoxybacillaceae</taxon>
        <taxon>Thermolongibacillus</taxon>
    </lineage>
</organism>
<dbReference type="EMBL" id="SLUL01000012">
    <property type="protein sequence ID" value="TCL47298.1"/>
    <property type="molecule type" value="Genomic_DNA"/>
</dbReference>